<reference evidence="1" key="1">
    <citation type="submission" date="2018-05" db="EMBL/GenBank/DDBJ databases">
        <authorList>
            <person name="Lanie J.A."/>
            <person name="Ng W.-L."/>
            <person name="Kazmierczak K.M."/>
            <person name="Andrzejewski T.M."/>
            <person name="Davidsen T.M."/>
            <person name="Wayne K.J."/>
            <person name="Tettelin H."/>
            <person name="Glass J.I."/>
            <person name="Rusch D."/>
            <person name="Podicherti R."/>
            <person name="Tsui H.-C.T."/>
            <person name="Winkler M.E."/>
        </authorList>
    </citation>
    <scope>NUCLEOTIDE SEQUENCE</scope>
</reference>
<accession>A0A383DCZ1</accession>
<sequence>MEETAEKGNKEASIFCINFNLPDLQYLHLAKYSLS</sequence>
<protein>
    <submittedName>
        <fullName evidence="1">Uncharacterized protein</fullName>
    </submittedName>
</protein>
<proteinExistence type="predicted"/>
<dbReference type="AlphaFoldDB" id="A0A383DCZ1"/>
<name>A0A383DCZ1_9ZZZZ</name>
<organism evidence="1">
    <name type="scientific">marine metagenome</name>
    <dbReference type="NCBI Taxonomy" id="408172"/>
    <lineage>
        <taxon>unclassified sequences</taxon>
        <taxon>metagenomes</taxon>
        <taxon>ecological metagenomes</taxon>
    </lineage>
</organism>
<dbReference type="EMBL" id="UINC01216203">
    <property type="protein sequence ID" value="SVE42241.1"/>
    <property type="molecule type" value="Genomic_DNA"/>
</dbReference>
<evidence type="ECO:0000313" key="1">
    <source>
        <dbReference type="EMBL" id="SVE42241.1"/>
    </source>
</evidence>
<gene>
    <name evidence="1" type="ORF">METZ01_LOCUS495095</name>
</gene>